<dbReference type="InterPro" id="IPR007714">
    <property type="entry name" value="CFA20_dom"/>
</dbReference>
<dbReference type="AlphaFoldDB" id="A0A401RUW7"/>
<feature type="compositionally biased region" description="Low complexity" evidence="1">
    <location>
        <begin position="333"/>
        <end position="345"/>
    </location>
</feature>
<gene>
    <name evidence="3" type="ORF">chiPu_0000289</name>
</gene>
<feature type="region of interest" description="Disordered" evidence="1">
    <location>
        <begin position="189"/>
        <end position="260"/>
    </location>
</feature>
<feature type="region of interest" description="Disordered" evidence="1">
    <location>
        <begin position="280"/>
        <end position="305"/>
    </location>
</feature>
<dbReference type="Pfam" id="PF05018">
    <property type="entry name" value="CFA20_dom"/>
    <property type="match status" value="1"/>
</dbReference>
<name>A0A401RUW7_CHIPU</name>
<dbReference type="PANTHER" id="PTHR12458">
    <property type="entry name" value="ORF PROTEIN"/>
    <property type="match status" value="1"/>
</dbReference>
<feature type="compositionally biased region" description="Polar residues" evidence="1">
    <location>
        <begin position="157"/>
        <end position="177"/>
    </location>
</feature>
<keyword evidence="4" id="KW-1185">Reference proteome</keyword>
<dbReference type="STRING" id="137246.A0A401RUW7"/>
<dbReference type="Proteomes" id="UP000287033">
    <property type="component" value="Unassembled WGS sequence"/>
</dbReference>
<feature type="region of interest" description="Disordered" evidence="1">
    <location>
        <begin position="333"/>
        <end position="380"/>
    </location>
</feature>
<comment type="caution">
    <text evidence="3">The sequence shown here is derived from an EMBL/GenBank/DDBJ whole genome shotgun (WGS) entry which is preliminary data.</text>
</comment>
<dbReference type="OrthoDB" id="10261083at2759"/>
<organism evidence="3 4">
    <name type="scientific">Chiloscyllium punctatum</name>
    <name type="common">Brownbanded bambooshark</name>
    <name type="synonym">Hemiscyllium punctatum</name>
    <dbReference type="NCBI Taxonomy" id="137246"/>
    <lineage>
        <taxon>Eukaryota</taxon>
        <taxon>Metazoa</taxon>
        <taxon>Chordata</taxon>
        <taxon>Craniata</taxon>
        <taxon>Vertebrata</taxon>
        <taxon>Chondrichthyes</taxon>
        <taxon>Elasmobranchii</taxon>
        <taxon>Galeomorphii</taxon>
        <taxon>Galeoidea</taxon>
        <taxon>Orectolobiformes</taxon>
        <taxon>Hemiscylliidae</taxon>
        <taxon>Chiloscyllium</taxon>
    </lineage>
</organism>
<reference evidence="3 4" key="1">
    <citation type="journal article" date="2018" name="Nat. Ecol. Evol.">
        <title>Shark genomes provide insights into elasmobranch evolution and the origin of vertebrates.</title>
        <authorList>
            <person name="Hara Y"/>
            <person name="Yamaguchi K"/>
            <person name="Onimaru K"/>
            <person name="Kadota M"/>
            <person name="Koyanagi M"/>
            <person name="Keeley SD"/>
            <person name="Tatsumi K"/>
            <person name="Tanaka K"/>
            <person name="Motone F"/>
            <person name="Kageyama Y"/>
            <person name="Nozu R"/>
            <person name="Adachi N"/>
            <person name="Nishimura O"/>
            <person name="Nakagawa R"/>
            <person name="Tanegashima C"/>
            <person name="Kiyatake I"/>
            <person name="Matsumoto R"/>
            <person name="Murakumo K"/>
            <person name="Nishida K"/>
            <person name="Terakita A"/>
            <person name="Kuratani S"/>
            <person name="Sato K"/>
            <person name="Hyodo S Kuraku.S."/>
        </authorList>
    </citation>
    <scope>NUCLEOTIDE SEQUENCE [LARGE SCALE GENOMIC DNA]</scope>
</reference>
<feature type="region of interest" description="Disordered" evidence="1">
    <location>
        <begin position="156"/>
        <end position="177"/>
    </location>
</feature>
<dbReference type="InterPro" id="IPR040441">
    <property type="entry name" value="CFA20/CFAP20DC"/>
</dbReference>
<sequence length="746" mass="83964">MLRPMATKFEYGSKNSLLILITDLGNIKRRLYLSTIHKELSATPLHAKIPLGIIKRKIWSNVCIDMVSFANAAFKGAGFQSLDRIVVSANCKLRKIFTMKLQPLDTTFKNDVYSLQCLTDGPTDVIPKCCQLGIDVDQVTQLLNVVKLKQGELRLGSQPSTSTDLDQQTNGATASVRSVRSQDVSHIAFGSKVLGPPPTSGRKAGTTGSKDLSVLMDNKTARSSYQPHYNKDAISERLTGRSERRTSTRPEPANHINEENICFTKQTSEAVSLAKPKDEIEVLSEDDQIEQPRRPQEPSSDRRNRRKLHLRLSDMAKNGPIDDQWHFPDHSESSLQFISSQQSISYPERSRNTSHLQINENKKENESRSASLSEDDEKDDELKLKDIFTFSSQPRSAPRGKMQTASSECFTWTVDMKDDGEPENPAKRGAHLEDDFHQNYDSEEDDMLNHITKRPVDTRTSSISSEASFIYHTSHSSMSVASERTIRTASGEQTLEETPFLTLTKMDKEKIHINISPVLSRSPTRVDAPDSTPSIIKVKDGQANPSRASMVKKSLKEIPKKDPRLTTETCEYNWLNYQPKDMSESDEARMLASLRRQQLEEMEDEGKTNHLNAVQLGYCVYGDDSLSTSSDDTSVWSTQHTGPPVNQGHHYQNEMLLTLSQKKMNPLLLSNPRDWGNIYSPPIILPSEQLKDLKTALSPRQPAVRQDIGNHTANNAEDQDEVLDLLYDPCLNCYFDPKTGKYYELA</sequence>
<feature type="domain" description="CFA20" evidence="2">
    <location>
        <begin position="14"/>
        <end position="100"/>
    </location>
</feature>
<evidence type="ECO:0000256" key="1">
    <source>
        <dbReference type="SAM" id="MobiDB-lite"/>
    </source>
</evidence>
<feature type="compositionally biased region" description="Basic and acidic residues" evidence="1">
    <location>
        <begin position="229"/>
        <end position="248"/>
    </location>
</feature>
<protein>
    <recommendedName>
        <fullName evidence="2">CFA20 domain-containing protein</fullName>
    </recommendedName>
</protein>
<evidence type="ECO:0000313" key="3">
    <source>
        <dbReference type="EMBL" id="GCC21906.1"/>
    </source>
</evidence>
<evidence type="ECO:0000313" key="4">
    <source>
        <dbReference type="Proteomes" id="UP000287033"/>
    </source>
</evidence>
<dbReference type="EMBL" id="BEZZ01000003">
    <property type="protein sequence ID" value="GCC21906.1"/>
    <property type="molecule type" value="Genomic_DNA"/>
</dbReference>
<accession>A0A401RUW7</accession>
<feature type="compositionally biased region" description="Basic and acidic residues" evidence="1">
    <location>
        <begin position="290"/>
        <end position="302"/>
    </location>
</feature>
<dbReference type="OMA" id="KSHIAFG"/>
<evidence type="ECO:0000259" key="2">
    <source>
        <dbReference type="Pfam" id="PF05018"/>
    </source>
</evidence>
<proteinExistence type="predicted"/>